<name>A0A5M5QHR2_BACFG</name>
<accession>A0A5M5QHR2</accession>
<proteinExistence type="predicted"/>
<dbReference type="Proteomes" id="UP000460666">
    <property type="component" value="Unassembled WGS sequence"/>
</dbReference>
<sequence>MASLQEVSQIIHAIAIGLEDECVKCLDERQEEIIDSIHEQLYSGLDGTEHLLSPSYDEDSYFSEPGPWQNRAEAYKRWKEKITPPIRGEKLYLPPRPVEVPNLFIVGSFYESIHAERIRTGLHISSSGFKEGPDIERKYGEQILCMSDTAKEYFNLMFMRPCINRFFRNCGYK</sequence>
<dbReference type="RefSeq" id="WP_032568374.1">
    <property type="nucleotide sequence ID" value="NZ_BAABYZ010000001.1"/>
</dbReference>
<organism evidence="1 2">
    <name type="scientific">Bacteroides fragilis</name>
    <dbReference type="NCBI Taxonomy" id="817"/>
    <lineage>
        <taxon>Bacteria</taxon>
        <taxon>Pseudomonadati</taxon>
        <taxon>Bacteroidota</taxon>
        <taxon>Bacteroidia</taxon>
        <taxon>Bacteroidales</taxon>
        <taxon>Bacteroidaceae</taxon>
        <taxon>Bacteroides</taxon>
    </lineage>
</organism>
<evidence type="ECO:0000313" key="1">
    <source>
        <dbReference type="EMBL" id="KAA5001845.1"/>
    </source>
</evidence>
<reference evidence="1 2" key="1">
    <citation type="journal article" date="2019" name="Nat. Med.">
        <title>A library of human gut bacterial isolates paired with longitudinal multiomics data enables mechanistic microbiome research.</title>
        <authorList>
            <person name="Poyet M."/>
            <person name="Groussin M."/>
            <person name="Gibbons S.M."/>
            <person name="Avila-Pacheco J."/>
            <person name="Jiang X."/>
            <person name="Kearney S.M."/>
            <person name="Perrotta A.R."/>
            <person name="Berdy B."/>
            <person name="Zhao S."/>
            <person name="Lieberman T.D."/>
            <person name="Swanson P.K."/>
            <person name="Smith M."/>
            <person name="Roesemann S."/>
            <person name="Alexander J.E."/>
            <person name="Rich S.A."/>
            <person name="Livny J."/>
            <person name="Vlamakis H."/>
            <person name="Clish C."/>
            <person name="Bullock K."/>
            <person name="Deik A."/>
            <person name="Scott J."/>
            <person name="Pierce K.A."/>
            <person name="Xavier R.J."/>
            <person name="Alm E.J."/>
        </authorList>
    </citation>
    <scope>NUCLEOTIDE SEQUENCE [LARGE SCALE GENOMIC DNA]</scope>
    <source>
        <strain evidence="1 2">BIOML-A46</strain>
    </source>
</reference>
<dbReference type="AlphaFoldDB" id="A0A5M5QHR2"/>
<comment type="caution">
    <text evidence="1">The sequence shown here is derived from an EMBL/GenBank/DDBJ whole genome shotgun (WGS) entry which is preliminary data.</text>
</comment>
<protein>
    <submittedName>
        <fullName evidence="1">Uncharacterized protein</fullName>
    </submittedName>
</protein>
<gene>
    <name evidence="1" type="ORF">F2Z89_00625</name>
</gene>
<evidence type="ECO:0000313" key="2">
    <source>
        <dbReference type="Proteomes" id="UP000460666"/>
    </source>
</evidence>
<dbReference type="EMBL" id="VWCJ01000001">
    <property type="protein sequence ID" value="KAA5001845.1"/>
    <property type="molecule type" value="Genomic_DNA"/>
</dbReference>